<dbReference type="GO" id="GO:0005764">
    <property type="term" value="C:lysosome"/>
    <property type="evidence" value="ECO:0007669"/>
    <property type="project" value="TreeGrafter"/>
</dbReference>
<evidence type="ECO:0000313" key="3">
    <source>
        <dbReference type="Proteomes" id="UP000054495"/>
    </source>
</evidence>
<dbReference type="GO" id="GO:0004559">
    <property type="term" value="F:alpha-mannosidase activity"/>
    <property type="evidence" value="ECO:0007669"/>
    <property type="project" value="InterPro"/>
</dbReference>
<evidence type="ECO:0000259" key="1">
    <source>
        <dbReference type="Pfam" id="PF07748"/>
    </source>
</evidence>
<evidence type="ECO:0000313" key="2">
    <source>
        <dbReference type="EMBL" id="EPB79723.1"/>
    </source>
</evidence>
<dbReference type="GO" id="GO:0006013">
    <property type="term" value="P:mannose metabolic process"/>
    <property type="evidence" value="ECO:0007669"/>
    <property type="project" value="InterPro"/>
</dbReference>
<dbReference type="AlphaFoldDB" id="A0A0D6M898"/>
<dbReference type="GO" id="GO:0030246">
    <property type="term" value="F:carbohydrate binding"/>
    <property type="evidence" value="ECO:0007669"/>
    <property type="project" value="InterPro"/>
</dbReference>
<sequence length="235" mass="26743">MYIYKLQRRTTTPHPSTLTPTEQPVTIQNEEISLTFDANGLVSTLTEKATNVTHTFRQEFFYYLGVMNGSQPSGAYVFRPEGKPIPIEKAQLEVVKFINDESLRDPITKEVVTRYITDIKNQDVFFTDANGRQMMRRQKNYNPSFKYVDTEPVAGNYYPVTNRVFLKDDNKQLTILTDRSQGASSVDGGLELMLHRRCFADDHWGVEEALDEPGDGSGLVVRGTHYVLFGDTKVD</sequence>
<dbReference type="InterPro" id="IPR011013">
    <property type="entry name" value="Gal_mutarotase_sf_dom"/>
</dbReference>
<name>A0A0D6M898_9BILA</name>
<feature type="domain" description="Glycosyl hydrolase family 38 C-terminal" evidence="1">
    <location>
        <begin position="27"/>
        <end position="104"/>
    </location>
</feature>
<proteinExistence type="predicted"/>
<dbReference type="Proteomes" id="UP000054495">
    <property type="component" value="Unassembled WGS sequence"/>
</dbReference>
<dbReference type="InterPro" id="IPR011682">
    <property type="entry name" value="Glyco_hydro_38_C"/>
</dbReference>
<reference evidence="2 3" key="1">
    <citation type="submission" date="2013-05" db="EMBL/GenBank/DDBJ databases">
        <title>Draft genome of the parasitic nematode Anyclostoma ceylanicum.</title>
        <authorList>
            <person name="Mitreva M."/>
        </authorList>
    </citation>
    <scope>NUCLEOTIDE SEQUENCE [LARGE SCALE GENOMIC DNA]</scope>
</reference>
<keyword evidence="2" id="KW-0378">Hydrolase</keyword>
<organism evidence="2 3">
    <name type="scientific">Ancylostoma ceylanicum</name>
    <dbReference type="NCBI Taxonomy" id="53326"/>
    <lineage>
        <taxon>Eukaryota</taxon>
        <taxon>Metazoa</taxon>
        <taxon>Ecdysozoa</taxon>
        <taxon>Nematoda</taxon>
        <taxon>Chromadorea</taxon>
        <taxon>Rhabditida</taxon>
        <taxon>Rhabditina</taxon>
        <taxon>Rhabditomorpha</taxon>
        <taxon>Strongyloidea</taxon>
        <taxon>Ancylostomatidae</taxon>
        <taxon>Ancylostomatinae</taxon>
        <taxon>Ancylostoma</taxon>
    </lineage>
</organism>
<dbReference type="Gene3D" id="2.70.98.30">
    <property type="entry name" value="Golgi alpha-mannosidase II, domain 4"/>
    <property type="match status" value="2"/>
</dbReference>
<keyword evidence="3" id="KW-1185">Reference proteome</keyword>
<dbReference type="PANTHER" id="PTHR11607:SF3">
    <property type="entry name" value="LYSOSOMAL ALPHA-MANNOSIDASE"/>
    <property type="match status" value="1"/>
</dbReference>
<dbReference type="Pfam" id="PF07748">
    <property type="entry name" value="Glyco_hydro_38C"/>
    <property type="match status" value="2"/>
</dbReference>
<dbReference type="PANTHER" id="PTHR11607">
    <property type="entry name" value="ALPHA-MANNOSIDASE"/>
    <property type="match status" value="1"/>
</dbReference>
<gene>
    <name evidence="2" type="ORF">ANCCEY_01267</name>
</gene>
<dbReference type="EMBL" id="KE124790">
    <property type="protein sequence ID" value="EPB79723.1"/>
    <property type="molecule type" value="Genomic_DNA"/>
</dbReference>
<protein>
    <submittedName>
        <fullName evidence="2">Glycosyl hydrolase family 38 protein</fullName>
    </submittedName>
</protein>
<dbReference type="InterPro" id="IPR050843">
    <property type="entry name" value="Glycosyl_Hydrlase_38"/>
</dbReference>
<accession>A0A0D6M898</accession>
<feature type="domain" description="Glycosyl hydrolase family 38 C-terminal" evidence="1">
    <location>
        <begin position="108"/>
        <end position="203"/>
    </location>
</feature>
<dbReference type="SUPFAM" id="SSF74650">
    <property type="entry name" value="Galactose mutarotase-like"/>
    <property type="match status" value="1"/>
</dbReference>